<protein>
    <submittedName>
        <fullName evidence="1">Uncharacterized protein</fullName>
    </submittedName>
</protein>
<dbReference type="AlphaFoldDB" id="A0AAE1Q4I7"/>
<dbReference type="Proteomes" id="UP001292094">
    <property type="component" value="Unassembled WGS sequence"/>
</dbReference>
<evidence type="ECO:0000313" key="2">
    <source>
        <dbReference type="Proteomes" id="UP001292094"/>
    </source>
</evidence>
<name>A0AAE1Q4I7_9EUCA</name>
<comment type="caution">
    <text evidence="1">The sequence shown here is derived from an EMBL/GenBank/DDBJ whole genome shotgun (WGS) entry which is preliminary data.</text>
</comment>
<gene>
    <name evidence="1" type="ORF">Pmani_009677</name>
</gene>
<sequence length="89" mass="9800">MVTFDETLYMKAVEMVAAAGKDGLLSKVVVRLGGFHLMSFMGAVGNIKSGSGLEELWPFVGEQFTLSRLITLQQTTCDQNVKRQLMISK</sequence>
<proteinExistence type="predicted"/>
<accession>A0AAE1Q4I7</accession>
<keyword evidence="2" id="KW-1185">Reference proteome</keyword>
<dbReference type="EMBL" id="JAWZYT010000759">
    <property type="protein sequence ID" value="KAK4319394.1"/>
    <property type="molecule type" value="Genomic_DNA"/>
</dbReference>
<reference evidence="1" key="1">
    <citation type="submission" date="2023-11" db="EMBL/GenBank/DDBJ databases">
        <title>Genome assemblies of two species of porcelain crab, Petrolisthes cinctipes and Petrolisthes manimaculis (Anomura: Porcellanidae).</title>
        <authorList>
            <person name="Angst P."/>
        </authorList>
    </citation>
    <scope>NUCLEOTIDE SEQUENCE</scope>
    <source>
        <strain evidence="1">PB745_02</strain>
        <tissue evidence="1">Gill</tissue>
    </source>
</reference>
<organism evidence="1 2">
    <name type="scientific">Petrolisthes manimaculis</name>
    <dbReference type="NCBI Taxonomy" id="1843537"/>
    <lineage>
        <taxon>Eukaryota</taxon>
        <taxon>Metazoa</taxon>
        <taxon>Ecdysozoa</taxon>
        <taxon>Arthropoda</taxon>
        <taxon>Crustacea</taxon>
        <taxon>Multicrustacea</taxon>
        <taxon>Malacostraca</taxon>
        <taxon>Eumalacostraca</taxon>
        <taxon>Eucarida</taxon>
        <taxon>Decapoda</taxon>
        <taxon>Pleocyemata</taxon>
        <taxon>Anomura</taxon>
        <taxon>Galatheoidea</taxon>
        <taxon>Porcellanidae</taxon>
        <taxon>Petrolisthes</taxon>
    </lineage>
</organism>
<evidence type="ECO:0000313" key="1">
    <source>
        <dbReference type="EMBL" id="KAK4319394.1"/>
    </source>
</evidence>